<feature type="transmembrane region" description="Helical" evidence="7">
    <location>
        <begin position="355"/>
        <end position="376"/>
    </location>
</feature>
<dbReference type="InterPro" id="IPR011701">
    <property type="entry name" value="MFS"/>
</dbReference>
<keyword evidence="3" id="KW-1003">Cell membrane</keyword>
<feature type="transmembrane region" description="Helical" evidence="7">
    <location>
        <begin position="12"/>
        <end position="29"/>
    </location>
</feature>
<evidence type="ECO:0000256" key="3">
    <source>
        <dbReference type="ARBA" id="ARBA00022475"/>
    </source>
</evidence>
<feature type="domain" description="Major facilitator superfamily (MFS) profile" evidence="8">
    <location>
        <begin position="229"/>
        <end position="409"/>
    </location>
</feature>
<evidence type="ECO:0000256" key="5">
    <source>
        <dbReference type="ARBA" id="ARBA00022989"/>
    </source>
</evidence>
<gene>
    <name evidence="9" type="ORF">A2625_03240</name>
</gene>
<dbReference type="InterPro" id="IPR020846">
    <property type="entry name" value="MFS_dom"/>
</dbReference>
<feature type="transmembrane region" description="Helical" evidence="7">
    <location>
        <begin position="291"/>
        <end position="311"/>
    </location>
</feature>
<keyword evidence="2" id="KW-0813">Transport</keyword>
<evidence type="ECO:0000256" key="7">
    <source>
        <dbReference type="SAM" id="Phobius"/>
    </source>
</evidence>
<feature type="transmembrane region" description="Helical" evidence="7">
    <location>
        <begin position="146"/>
        <end position="168"/>
    </location>
</feature>
<keyword evidence="6 7" id="KW-0472">Membrane</keyword>
<feature type="transmembrane region" description="Helical" evidence="7">
    <location>
        <begin position="317"/>
        <end position="334"/>
    </location>
</feature>
<evidence type="ECO:0000256" key="1">
    <source>
        <dbReference type="ARBA" id="ARBA00004651"/>
    </source>
</evidence>
<comment type="caution">
    <text evidence="9">The sequence shown here is derived from an EMBL/GenBank/DDBJ whole genome shotgun (WGS) entry which is preliminary data.</text>
</comment>
<dbReference type="Pfam" id="PF07690">
    <property type="entry name" value="MFS_1"/>
    <property type="match status" value="1"/>
</dbReference>
<name>A0A1F4Q3F3_UNCSA</name>
<feature type="transmembrane region" description="Helical" evidence="7">
    <location>
        <begin position="266"/>
        <end position="284"/>
    </location>
</feature>
<evidence type="ECO:0000259" key="8">
    <source>
        <dbReference type="PROSITE" id="PS50850"/>
    </source>
</evidence>
<dbReference type="SUPFAM" id="SSF103473">
    <property type="entry name" value="MFS general substrate transporter"/>
    <property type="match status" value="1"/>
</dbReference>
<feature type="transmembrane region" description="Helical" evidence="7">
    <location>
        <begin position="98"/>
        <end position="125"/>
    </location>
</feature>
<dbReference type="GO" id="GO:0022857">
    <property type="term" value="F:transmembrane transporter activity"/>
    <property type="evidence" value="ECO:0007669"/>
    <property type="project" value="InterPro"/>
</dbReference>
<keyword evidence="5 7" id="KW-1133">Transmembrane helix</keyword>
<proteinExistence type="predicted"/>
<dbReference type="Gene3D" id="1.20.1250.20">
    <property type="entry name" value="MFS general substrate transporter like domains"/>
    <property type="match status" value="1"/>
</dbReference>
<evidence type="ECO:0000256" key="6">
    <source>
        <dbReference type="ARBA" id="ARBA00023136"/>
    </source>
</evidence>
<evidence type="ECO:0000313" key="9">
    <source>
        <dbReference type="EMBL" id="OGB90543.1"/>
    </source>
</evidence>
<dbReference type="Proteomes" id="UP000178724">
    <property type="component" value="Unassembled WGS sequence"/>
</dbReference>
<dbReference type="PANTHER" id="PTHR43266:SF2">
    <property type="entry name" value="MAJOR FACILITATOR SUPERFAMILY (MFS) PROFILE DOMAIN-CONTAINING PROTEIN"/>
    <property type="match status" value="1"/>
</dbReference>
<dbReference type="InterPro" id="IPR036259">
    <property type="entry name" value="MFS_trans_sf"/>
</dbReference>
<comment type="subcellular location">
    <subcellularLocation>
        <location evidence="1">Cell membrane</location>
        <topology evidence="1">Multi-pass membrane protein</topology>
    </subcellularLocation>
</comment>
<feature type="transmembrane region" description="Helical" evidence="7">
    <location>
        <begin position="234"/>
        <end position="254"/>
    </location>
</feature>
<sequence>MEKQKHKIELPTGFGAVFSNLGFMLLWLGQLTSQLADRIYVYVLMIIVYQLTHSNLGVSLPLLAFGIPSVLVAPWAGIVADKLDRKWIMVVTDISRGLLILLIIPLIAKSVALIFLVSLLIYSAAQFFAPAETSSIPELVDRKNLIIANSLFMITWMASSVVGFGLGAPLVNLLAEKGTLVASAACYFISAASILLLPLKPPTPVAVNLKSHVLGDLGVGFEFIRRNQVVRYSLYKLFVASMAIATLSVLAISYANDILMIGGRNFGYLIIAVGVGMLLGMWSLEKIRHFVNKGTIVVGSFLLSGAATLLLSRTYNIYGALCLIFLLGVGNIYITSSIQTILQHKIPRQIRGRVFGVQNMLINSAFTLPVVFFGLAADLWGILFAIAILGWLLLLTGLAGIFLPKFKTV</sequence>
<evidence type="ECO:0000256" key="4">
    <source>
        <dbReference type="ARBA" id="ARBA00022692"/>
    </source>
</evidence>
<dbReference type="AlphaFoldDB" id="A0A1F4Q3F3"/>
<protein>
    <recommendedName>
        <fullName evidence="8">Major facilitator superfamily (MFS) profile domain-containing protein</fullName>
    </recommendedName>
</protein>
<organism evidence="9 10">
    <name type="scientific">candidate division WOR-1 bacterium RIFCSPHIGHO2_01_FULL_53_15</name>
    <dbReference type="NCBI Taxonomy" id="1802564"/>
    <lineage>
        <taxon>Bacteria</taxon>
        <taxon>Bacillati</taxon>
        <taxon>Saganbacteria</taxon>
    </lineage>
</organism>
<evidence type="ECO:0000313" key="10">
    <source>
        <dbReference type="Proteomes" id="UP000178724"/>
    </source>
</evidence>
<dbReference type="GO" id="GO:0005886">
    <property type="term" value="C:plasma membrane"/>
    <property type="evidence" value="ECO:0007669"/>
    <property type="project" value="UniProtKB-SubCell"/>
</dbReference>
<reference evidence="9 10" key="1">
    <citation type="journal article" date="2016" name="Nat. Commun.">
        <title>Thousands of microbial genomes shed light on interconnected biogeochemical processes in an aquifer system.</title>
        <authorList>
            <person name="Anantharaman K."/>
            <person name="Brown C.T."/>
            <person name="Hug L.A."/>
            <person name="Sharon I."/>
            <person name="Castelle C.J."/>
            <person name="Probst A.J."/>
            <person name="Thomas B.C."/>
            <person name="Singh A."/>
            <person name="Wilkins M.J."/>
            <person name="Karaoz U."/>
            <person name="Brodie E.L."/>
            <person name="Williams K.H."/>
            <person name="Hubbard S.S."/>
            <person name="Banfield J.F."/>
        </authorList>
    </citation>
    <scope>NUCLEOTIDE SEQUENCE [LARGE SCALE GENOMIC DNA]</scope>
</reference>
<accession>A0A1F4Q3F3</accession>
<feature type="transmembrane region" description="Helical" evidence="7">
    <location>
        <begin position="382"/>
        <end position="403"/>
    </location>
</feature>
<evidence type="ECO:0000256" key="2">
    <source>
        <dbReference type="ARBA" id="ARBA00022448"/>
    </source>
</evidence>
<keyword evidence="4 7" id="KW-0812">Transmembrane</keyword>
<dbReference type="EMBL" id="METM01000007">
    <property type="protein sequence ID" value="OGB90543.1"/>
    <property type="molecule type" value="Genomic_DNA"/>
</dbReference>
<dbReference type="PANTHER" id="PTHR43266">
    <property type="entry name" value="MACROLIDE-EFFLUX PROTEIN"/>
    <property type="match status" value="1"/>
</dbReference>
<dbReference type="CDD" id="cd06173">
    <property type="entry name" value="MFS_MefA_like"/>
    <property type="match status" value="1"/>
</dbReference>
<dbReference type="PROSITE" id="PS50850">
    <property type="entry name" value="MFS"/>
    <property type="match status" value="1"/>
</dbReference>
<feature type="transmembrane region" description="Helical" evidence="7">
    <location>
        <begin position="58"/>
        <end position="78"/>
    </location>
</feature>